<evidence type="ECO:0000313" key="2">
    <source>
        <dbReference type="Proteomes" id="UP001153709"/>
    </source>
</evidence>
<dbReference type="EMBL" id="OU898278">
    <property type="protein sequence ID" value="CAG9830883.1"/>
    <property type="molecule type" value="Genomic_DNA"/>
</dbReference>
<keyword evidence="2" id="KW-1185">Reference proteome</keyword>
<dbReference type="InterPro" id="IPR026193">
    <property type="entry name" value="NDUFV3"/>
</dbReference>
<dbReference type="Proteomes" id="UP001153709">
    <property type="component" value="Chromosome 3"/>
</dbReference>
<dbReference type="Pfam" id="PF15880">
    <property type="entry name" value="NDUFV3"/>
    <property type="match status" value="1"/>
</dbReference>
<name>A0A9N9SUW8_DIABA</name>
<dbReference type="GO" id="GO:0005739">
    <property type="term" value="C:mitochondrion"/>
    <property type="evidence" value="ECO:0007669"/>
    <property type="project" value="InterPro"/>
</dbReference>
<evidence type="ECO:0000313" key="1">
    <source>
        <dbReference type="EMBL" id="CAG9830883.1"/>
    </source>
</evidence>
<evidence type="ECO:0008006" key="3">
    <source>
        <dbReference type="Google" id="ProtNLM"/>
    </source>
</evidence>
<organism evidence="1 2">
    <name type="scientific">Diabrotica balteata</name>
    <name type="common">Banded cucumber beetle</name>
    <dbReference type="NCBI Taxonomy" id="107213"/>
    <lineage>
        <taxon>Eukaryota</taxon>
        <taxon>Metazoa</taxon>
        <taxon>Ecdysozoa</taxon>
        <taxon>Arthropoda</taxon>
        <taxon>Hexapoda</taxon>
        <taxon>Insecta</taxon>
        <taxon>Pterygota</taxon>
        <taxon>Neoptera</taxon>
        <taxon>Endopterygota</taxon>
        <taxon>Coleoptera</taxon>
        <taxon>Polyphaga</taxon>
        <taxon>Cucujiformia</taxon>
        <taxon>Chrysomeloidea</taxon>
        <taxon>Chrysomelidae</taxon>
        <taxon>Galerucinae</taxon>
        <taxon>Diabroticina</taxon>
        <taxon>Diabroticites</taxon>
        <taxon>Diabrotica</taxon>
    </lineage>
</organism>
<proteinExistence type="predicted"/>
<dbReference type="OrthoDB" id="6161911at2759"/>
<accession>A0A9N9SUW8</accession>
<dbReference type="AlphaFoldDB" id="A0A9N9SUW8"/>
<reference evidence="1" key="1">
    <citation type="submission" date="2022-01" db="EMBL/GenBank/DDBJ databases">
        <authorList>
            <person name="King R."/>
        </authorList>
    </citation>
    <scope>NUCLEOTIDE SEQUENCE</scope>
</reference>
<sequence>MASKGILRNLNNYNRFCLFSNINRPLSSGKIIYNKSASSGNSIPNVPGLSDNCVKIPNSPVGPGAAKNTGYKNPEYFCYDKNSYFEAEVEMLEHRCPQPSVHVPYYPSSK</sequence>
<gene>
    <name evidence="1" type="ORF">DIABBA_LOCUS4538</name>
</gene>
<protein>
    <recommendedName>
        <fullName evidence="3">NADH dehydrogenase [ubiquinone] flavoprotein 3, mitochondrial</fullName>
    </recommendedName>
</protein>
<dbReference type="GO" id="GO:0045271">
    <property type="term" value="C:respiratory chain complex I"/>
    <property type="evidence" value="ECO:0007669"/>
    <property type="project" value="InterPro"/>
</dbReference>